<evidence type="ECO:0000313" key="11">
    <source>
        <dbReference type="Proteomes" id="UP000622687"/>
    </source>
</evidence>
<proteinExistence type="inferred from homology"/>
<feature type="transmembrane region" description="Helical" evidence="8">
    <location>
        <begin position="87"/>
        <end position="106"/>
    </location>
</feature>
<keyword evidence="11" id="KW-1185">Reference proteome</keyword>
<evidence type="ECO:0000256" key="7">
    <source>
        <dbReference type="ARBA" id="ARBA00023136"/>
    </source>
</evidence>
<comment type="similarity">
    <text evidence="2">Belongs to the binding-protein-dependent transport system permease family. CysTW subfamily.</text>
</comment>
<feature type="transmembrane region" description="Helical" evidence="8">
    <location>
        <begin position="144"/>
        <end position="166"/>
    </location>
</feature>
<comment type="subcellular location">
    <subcellularLocation>
        <location evidence="1 8">Cell membrane</location>
        <topology evidence="1 8">Multi-pass membrane protein</topology>
    </subcellularLocation>
</comment>
<keyword evidence="5 8" id="KW-0812">Transmembrane</keyword>
<evidence type="ECO:0000259" key="9">
    <source>
        <dbReference type="PROSITE" id="PS50928"/>
    </source>
</evidence>
<dbReference type="InterPro" id="IPR035906">
    <property type="entry name" value="MetI-like_sf"/>
</dbReference>
<dbReference type="Pfam" id="PF00528">
    <property type="entry name" value="BPD_transp_1"/>
    <property type="match status" value="1"/>
</dbReference>
<dbReference type="FunFam" id="1.10.3720.10:FF:000002">
    <property type="entry name" value="D-methionine ABC transporter permease MetI"/>
    <property type="match status" value="1"/>
</dbReference>
<organism evidence="10 11">
    <name type="scientific">Clostridium aciditolerans</name>
    <dbReference type="NCBI Taxonomy" id="339861"/>
    <lineage>
        <taxon>Bacteria</taxon>
        <taxon>Bacillati</taxon>
        <taxon>Bacillota</taxon>
        <taxon>Clostridia</taxon>
        <taxon>Eubacteriales</taxon>
        <taxon>Clostridiaceae</taxon>
        <taxon>Clostridium</taxon>
    </lineage>
</organism>
<evidence type="ECO:0000256" key="2">
    <source>
        <dbReference type="ARBA" id="ARBA00007069"/>
    </source>
</evidence>
<evidence type="ECO:0000256" key="8">
    <source>
        <dbReference type="RuleBase" id="RU363032"/>
    </source>
</evidence>
<keyword evidence="7 8" id="KW-0472">Membrane</keyword>
<gene>
    <name evidence="10" type="ORF">I6U51_01920</name>
</gene>
<keyword evidence="4" id="KW-1003">Cell membrane</keyword>
<evidence type="ECO:0000256" key="4">
    <source>
        <dbReference type="ARBA" id="ARBA00022475"/>
    </source>
</evidence>
<dbReference type="InterPro" id="IPR000515">
    <property type="entry name" value="MetI-like"/>
</dbReference>
<evidence type="ECO:0000256" key="6">
    <source>
        <dbReference type="ARBA" id="ARBA00022989"/>
    </source>
</evidence>
<dbReference type="Proteomes" id="UP000622687">
    <property type="component" value="Unassembled WGS sequence"/>
</dbReference>
<dbReference type="PROSITE" id="PS50928">
    <property type="entry name" value="ABC_TM1"/>
    <property type="match status" value="1"/>
</dbReference>
<name>A0A934HNE6_9CLOT</name>
<accession>A0A934HNE6</accession>
<dbReference type="SUPFAM" id="SSF161098">
    <property type="entry name" value="MetI-like"/>
    <property type="match status" value="1"/>
</dbReference>
<dbReference type="InterPro" id="IPR051322">
    <property type="entry name" value="AA_ABC_Transporter_Permease"/>
</dbReference>
<evidence type="ECO:0000256" key="5">
    <source>
        <dbReference type="ARBA" id="ARBA00022692"/>
    </source>
</evidence>
<dbReference type="Gene3D" id="1.10.3720.10">
    <property type="entry name" value="MetI-like"/>
    <property type="match status" value="1"/>
</dbReference>
<dbReference type="GO" id="GO:0005886">
    <property type="term" value="C:plasma membrane"/>
    <property type="evidence" value="ECO:0007669"/>
    <property type="project" value="UniProtKB-SubCell"/>
</dbReference>
<dbReference type="AlphaFoldDB" id="A0A934HNE6"/>
<dbReference type="CDD" id="cd06261">
    <property type="entry name" value="TM_PBP2"/>
    <property type="match status" value="1"/>
</dbReference>
<feature type="transmembrane region" description="Helical" evidence="8">
    <location>
        <begin position="186"/>
        <end position="209"/>
    </location>
</feature>
<dbReference type="GO" id="GO:0048473">
    <property type="term" value="P:D-methionine transmembrane transport"/>
    <property type="evidence" value="ECO:0007669"/>
    <property type="project" value="TreeGrafter"/>
</dbReference>
<dbReference type="EMBL" id="JAEEGB010000003">
    <property type="protein sequence ID" value="MBI6871461.1"/>
    <property type="molecule type" value="Genomic_DNA"/>
</dbReference>
<dbReference type="RefSeq" id="WP_211140911.1">
    <property type="nucleotide sequence ID" value="NZ_JAEEGB010000003.1"/>
</dbReference>
<evidence type="ECO:0000256" key="1">
    <source>
        <dbReference type="ARBA" id="ARBA00004651"/>
    </source>
</evidence>
<evidence type="ECO:0000256" key="3">
    <source>
        <dbReference type="ARBA" id="ARBA00022448"/>
    </source>
</evidence>
<reference evidence="10" key="1">
    <citation type="submission" date="2020-12" db="EMBL/GenBank/DDBJ databases">
        <title>Clostridium thailandense sp. nov., a novel acetogenic bacterium isolated from peat land soil in Thailand.</title>
        <authorList>
            <person name="Chaikitkaew S."/>
            <person name="Birkeland N.K."/>
        </authorList>
    </citation>
    <scope>NUCLEOTIDE SEQUENCE</scope>
    <source>
        <strain evidence="10">DSM 17425</strain>
    </source>
</reference>
<sequence length="214" mass="23163">MLFNEILFPALAETLYMVCVSTVFAVILGFIPAVLLILTQDEGLKPNKVIHKVLDVVINLLRSFPFIILMIAIFPFTKFIVGKTIGTTAAIVPLTIAAAPFAARVIESALKEVDPGVIEAAKSFGTSNFQIIFKVMLTEAMPSIILGITLTVISVVGYSAMAGAIGGGGLGDVAVKYGYYRFKTDVMIYTVIMLIFLVQAFQSLGNMLYKKLIK</sequence>
<keyword evidence="6 8" id="KW-1133">Transmembrane helix</keyword>
<protein>
    <submittedName>
        <fullName evidence="10">ABC transporter permease</fullName>
    </submittedName>
</protein>
<dbReference type="PANTHER" id="PTHR30450">
    <property type="entry name" value="ABC TRANSPORTER PERMEASE"/>
    <property type="match status" value="1"/>
</dbReference>
<dbReference type="PANTHER" id="PTHR30450:SF1">
    <property type="entry name" value="D-METHIONINE TRANSPORT SYSTEM PERMEASE PROTEIN METI-RELATED"/>
    <property type="match status" value="1"/>
</dbReference>
<feature type="domain" description="ABC transmembrane type-1" evidence="9">
    <location>
        <begin position="11"/>
        <end position="205"/>
    </location>
</feature>
<feature type="transmembrane region" description="Helical" evidence="8">
    <location>
        <begin position="60"/>
        <end position="81"/>
    </location>
</feature>
<feature type="transmembrane region" description="Helical" evidence="8">
    <location>
        <begin position="15"/>
        <end position="39"/>
    </location>
</feature>
<keyword evidence="3 8" id="KW-0813">Transport</keyword>
<evidence type="ECO:0000313" key="10">
    <source>
        <dbReference type="EMBL" id="MBI6871461.1"/>
    </source>
</evidence>
<comment type="caution">
    <text evidence="10">The sequence shown here is derived from an EMBL/GenBank/DDBJ whole genome shotgun (WGS) entry which is preliminary data.</text>
</comment>